<accession>A0ABX9IB62</accession>
<dbReference type="InterPro" id="IPR012206">
    <property type="entry name" value="Fd_FixX"/>
</dbReference>
<evidence type="ECO:0000313" key="6">
    <source>
        <dbReference type="EMBL" id="REB68120.1"/>
    </source>
</evidence>
<keyword evidence="2" id="KW-0479">Metal-binding</keyword>
<organism evidence="6 7">
    <name type="scientific">Cutibacterium namnetense</name>
    <dbReference type="NCBI Taxonomy" id="1574624"/>
    <lineage>
        <taxon>Bacteria</taxon>
        <taxon>Bacillati</taxon>
        <taxon>Actinomycetota</taxon>
        <taxon>Actinomycetes</taxon>
        <taxon>Propionibacteriales</taxon>
        <taxon>Propionibacteriaceae</taxon>
        <taxon>Cutibacterium</taxon>
    </lineage>
</organism>
<dbReference type="PIRSF" id="PIRSF036548">
    <property type="entry name" value="Fdx_FixX"/>
    <property type="match status" value="1"/>
</dbReference>
<protein>
    <submittedName>
        <fullName evidence="6">Ferredoxin</fullName>
    </submittedName>
</protein>
<evidence type="ECO:0000256" key="2">
    <source>
        <dbReference type="ARBA" id="ARBA00022723"/>
    </source>
</evidence>
<gene>
    <name evidence="6" type="ORF">CP880_11190</name>
</gene>
<proteinExistence type="predicted"/>
<evidence type="ECO:0000256" key="1">
    <source>
        <dbReference type="ARBA" id="ARBA00022448"/>
    </source>
</evidence>
<evidence type="ECO:0000313" key="7">
    <source>
        <dbReference type="Proteomes" id="UP000256324"/>
    </source>
</evidence>
<keyword evidence="4" id="KW-0408">Iron</keyword>
<keyword evidence="7" id="KW-1185">Reference proteome</keyword>
<dbReference type="SUPFAM" id="SSF54862">
    <property type="entry name" value="4Fe-4S ferredoxins"/>
    <property type="match status" value="1"/>
</dbReference>
<dbReference type="Gene3D" id="3.30.70.20">
    <property type="match status" value="1"/>
</dbReference>
<dbReference type="RefSeq" id="WP_115939582.1">
    <property type="nucleotide sequence ID" value="NZ_PCZS01000005.1"/>
</dbReference>
<dbReference type="Proteomes" id="UP000256324">
    <property type="component" value="Unassembled WGS sequence"/>
</dbReference>
<name>A0ABX9IB62_9ACTN</name>
<evidence type="ECO:0000256" key="4">
    <source>
        <dbReference type="ARBA" id="ARBA00023004"/>
    </source>
</evidence>
<evidence type="ECO:0000256" key="5">
    <source>
        <dbReference type="ARBA" id="ARBA00023014"/>
    </source>
</evidence>
<dbReference type="PANTHER" id="PTHR43082:SF1">
    <property type="entry name" value="FERREDOXIN-LIKE PROTEIN FIXX-RELATED"/>
    <property type="match status" value="1"/>
</dbReference>
<keyword evidence="5" id="KW-0411">Iron-sulfur</keyword>
<comment type="caution">
    <text evidence="6">The sequence shown here is derived from an EMBL/GenBank/DDBJ whole genome shotgun (WGS) entry which is preliminary data.</text>
</comment>
<sequence>MTVPTTGTQPHDDSSAWGTVAQRLALNHVDIDEDNNHIVVNQRIVRRTGCASLLVRACPAHVFSQEADGSVTTEYAACLEYGTCTAIAPAGAVHWRYPRGGFGVSYREG</sequence>
<keyword evidence="1" id="KW-0813">Transport</keyword>
<keyword evidence="3" id="KW-0249">Electron transport</keyword>
<dbReference type="EMBL" id="PCZS01000005">
    <property type="protein sequence ID" value="REB68120.1"/>
    <property type="molecule type" value="Genomic_DNA"/>
</dbReference>
<reference evidence="6 7" key="1">
    <citation type="submission" date="2017-09" db="EMBL/GenBank/DDBJ databases">
        <authorList>
            <person name="Bumgarner R.E."/>
        </authorList>
    </citation>
    <scope>NUCLEOTIDE SEQUENCE [LARGE SCALE GENOMIC DNA]</scope>
    <source>
        <strain evidence="6 7">T34998</strain>
    </source>
</reference>
<dbReference type="PANTHER" id="PTHR43082">
    <property type="entry name" value="FERREDOXIN-LIKE"/>
    <property type="match status" value="1"/>
</dbReference>
<evidence type="ECO:0000256" key="3">
    <source>
        <dbReference type="ARBA" id="ARBA00022982"/>
    </source>
</evidence>